<reference evidence="1 2" key="1">
    <citation type="submission" date="2018-10" db="EMBL/GenBank/DDBJ databases">
        <title>Draft genome sequence for the type isolate of Erwinia psidii, agent causal of bacterial blight in guava (Psidium guajava) and wilt and die-back of Eucalyptus spp.</title>
        <authorList>
            <person name="Hermenegildo P.S."/>
            <person name="Santos S.A."/>
            <person name="Guimaraes L.M.S."/>
            <person name="Vidigal P.M.P."/>
            <person name="Pereira I.C."/>
            <person name="Badel J.L."/>
            <person name="Alfenas-Zerbini P."/>
            <person name="Ferreira M.A.S.V."/>
            <person name="Alfenas A.C."/>
        </authorList>
    </citation>
    <scope>NUCLEOTIDE SEQUENCE [LARGE SCALE GENOMIC DNA]</scope>
    <source>
        <strain evidence="1 2">IBSBF 435</strain>
    </source>
</reference>
<keyword evidence="2" id="KW-1185">Reference proteome</keyword>
<name>A0A3N6SI60_9GAMM</name>
<dbReference type="Proteomes" id="UP000279457">
    <property type="component" value="Unassembled WGS sequence"/>
</dbReference>
<protein>
    <submittedName>
        <fullName evidence="1">Uncharacterized protein</fullName>
    </submittedName>
</protein>
<comment type="caution">
    <text evidence="1">The sequence shown here is derived from an EMBL/GenBank/DDBJ whole genome shotgun (WGS) entry which is preliminary data.</text>
</comment>
<sequence>MRVNCMFEIKTDDTLFRFTFIERLEEPEDRRYDLIMCWLETEGSGISLACECEFSLFDLEELRDKLSYFYQLLSENKQPSPITWAPRVPTFNIDIISDDNFLAVGFNFKITPNILTRWTLEGGTLIDQTYFPDLIRGIDSILTN</sequence>
<dbReference type="AlphaFoldDB" id="A0A3N6SI60"/>
<evidence type="ECO:0000313" key="1">
    <source>
        <dbReference type="EMBL" id="RQM37256.1"/>
    </source>
</evidence>
<organism evidence="1 2">
    <name type="scientific">Erwinia psidii</name>
    <dbReference type="NCBI Taxonomy" id="69224"/>
    <lineage>
        <taxon>Bacteria</taxon>
        <taxon>Pseudomonadati</taxon>
        <taxon>Pseudomonadota</taxon>
        <taxon>Gammaproteobacteria</taxon>
        <taxon>Enterobacterales</taxon>
        <taxon>Erwiniaceae</taxon>
        <taxon>Erwinia</taxon>
    </lineage>
</organism>
<evidence type="ECO:0000313" key="2">
    <source>
        <dbReference type="Proteomes" id="UP000279457"/>
    </source>
</evidence>
<proteinExistence type="predicted"/>
<dbReference type="EMBL" id="RHHM01000013">
    <property type="protein sequence ID" value="RQM37256.1"/>
    <property type="molecule type" value="Genomic_DNA"/>
</dbReference>
<gene>
    <name evidence="1" type="ORF">EB241_16460</name>
</gene>
<accession>A0A3N6SI60</accession>